<feature type="chain" id="PRO_5002433984" evidence="1">
    <location>
        <begin position="22"/>
        <end position="58"/>
    </location>
</feature>
<accession>A0A0E9W109</accession>
<reference evidence="2" key="1">
    <citation type="submission" date="2014-11" db="EMBL/GenBank/DDBJ databases">
        <authorList>
            <person name="Amaro Gonzalez C."/>
        </authorList>
    </citation>
    <scope>NUCLEOTIDE SEQUENCE</scope>
</reference>
<proteinExistence type="predicted"/>
<sequence length="58" mass="6696">MRSISLATLIFLSFFFWFRHSAPLSLNTHKTNRQVIKSATPETNAKLTVQSWFCGINH</sequence>
<protein>
    <submittedName>
        <fullName evidence="2">Uncharacterized protein</fullName>
    </submittedName>
</protein>
<keyword evidence="1" id="KW-0732">Signal</keyword>
<dbReference type="EMBL" id="GBXM01024571">
    <property type="protein sequence ID" value="JAH84006.1"/>
    <property type="molecule type" value="Transcribed_RNA"/>
</dbReference>
<name>A0A0E9W109_ANGAN</name>
<dbReference type="AlphaFoldDB" id="A0A0E9W109"/>
<evidence type="ECO:0000256" key="1">
    <source>
        <dbReference type="SAM" id="SignalP"/>
    </source>
</evidence>
<reference evidence="2" key="2">
    <citation type="journal article" date="2015" name="Fish Shellfish Immunol.">
        <title>Early steps in the European eel (Anguilla anguilla)-Vibrio vulnificus interaction in the gills: Role of the RtxA13 toxin.</title>
        <authorList>
            <person name="Callol A."/>
            <person name="Pajuelo D."/>
            <person name="Ebbesson L."/>
            <person name="Teles M."/>
            <person name="MacKenzie S."/>
            <person name="Amaro C."/>
        </authorList>
    </citation>
    <scope>NUCLEOTIDE SEQUENCE</scope>
</reference>
<feature type="signal peptide" evidence="1">
    <location>
        <begin position="1"/>
        <end position="21"/>
    </location>
</feature>
<evidence type="ECO:0000313" key="2">
    <source>
        <dbReference type="EMBL" id="JAH84006.1"/>
    </source>
</evidence>
<organism evidence="2">
    <name type="scientific">Anguilla anguilla</name>
    <name type="common">European freshwater eel</name>
    <name type="synonym">Muraena anguilla</name>
    <dbReference type="NCBI Taxonomy" id="7936"/>
    <lineage>
        <taxon>Eukaryota</taxon>
        <taxon>Metazoa</taxon>
        <taxon>Chordata</taxon>
        <taxon>Craniata</taxon>
        <taxon>Vertebrata</taxon>
        <taxon>Euteleostomi</taxon>
        <taxon>Actinopterygii</taxon>
        <taxon>Neopterygii</taxon>
        <taxon>Teleostei</taxon>
        <taxon>Anguilliformes</taxon>
        <taxon>Anguillidae</taxon>
        <taxon>Anguilla</taxon>
    </lineage>
</organism>